<evidence type="ECO:0000313" key="2">
    <source>
        <dbReference type="EMBL" id="CAL4082175.1"/>
    </source>
</evidence>
<keyword evidence="3" id="KW-1185">Reference proteome</keyword>
<evidence type="ECO:0000259" key="1">
    <source>
        <dbReference type="Pfam" id="PF07727"/>
    </source>
</evidence>
<dbReference type="CDD" id="cd09272">
    <property type="entry name" value="RNase_HI_RT_Ty1"/>
    <property type="match status" value="1"/>
</dbReference>
<reference evidence="2 3" key="1">
    <citation type="submission" date="2024-05" db="EMBL/GenBank/DDBJ databases">
        <authorList>
            <person name="Wallberg A."/>
        </authorList>
    </citation>
    <scope>NUCLEOTIDE SEQUENCE [LARGE SCALE GENOMIC DNA]</scope>
</reference>
<comment type="caution">
    <text evidence="2">The sequence shown here is derived from an EMBL/GenBank/DDBJ whole genome shotgun (WGS) entry which is preliminary data.</text>
</comment>
<dbReference type="GO" id="GO:0071897">
    <property type="term" value="P:DNA biosynthetic process"/>
    <property type="evidence" value="ECO:0007669"/>
    <property type="project" value="UniProtKB-ARBA"/>
</dbReference>
<evidence type="ECO:0000313" key="3">
    <source>
        <dbReference type="Proteomes" id="UP001497623"/>
    </source>
</evidence>
<gene>
    <name evidence="2" type="ORF">MNOR_LOCUS11716</name>
</gene>
<dbReference type="PANTHER" id="PTHR11439:SF483">
    <property type="entry name" value="PEPTIDE SYNTHASE GLIP-LIKE, PUTATIVE (AFU_ORTHOLOGUE AFUA_3G12920)-RELATED"/>
    <property type="match status" value="1"/>
</dbReference>
<sequence>MTSIRMLMSIAMQESLICHHCDVNSAYLNAPIDFLVYIRQPEGYIQDRTMCCMLNKSLYGLKQAANRWHETIVEFMLSQGLSQSVVDPCVFIRRNDSTTLIILIWVDDLVIAASDETILNDFKFNFANSFSIKDLGPLTWFLGIQFHITQNYISMDQSFYIQAIINRFNMNDVKPRSLPCDPSIYDLLREPSELLDNPTIYRELIGSLIYLMTGTRPDLAFTVTLLSRFMQNPTKMHYKLGCGVLRYLKATQHYDLKYTKTDAPLTIYGYSDSDWASDLDFQSVSGYIFKLNKYSAAISWRSGKQSLVAASSCEAEYIALFHAASEAIFLRQLLAEFMTQPQQTVLIYGDNIGSITLAKHPAYHRKSRHINIKFHFLRKYVANKSIALQYIPSKQNLADMATKPIKGPNIKTFSAIRGCPPCN</sequence>
<dbReference type="PANTHER" id="PTHR11439">
    <property type="entry name" value="GAG-POL-RELATED RETROTRANSPOSON"/>
    <property type="match status" value="1"/>
</dbReference>
<dbReference type="EMBL" id="CAXKWB010006221">
    <property type="protein sequence ID" value="CAL4082175.1"/>
    <property type="molecule type" value="Genomic_DNA"/>
</dbReference>
<dbReference type="SUPFAM" id="SSF56672">
    <property type="entry name" value="DNA/RNA polymerases"/>
    <property type="match status" value="1"/>
</dbReference>
<name>A0AAV2QG36_MEGNR</name>
<protein>
    <recommendedName>
        <fullName evidence="1">Reverse transcriptase Ty1/copia-type domain-containing protein</fullName>
    </recommendedName>
</protein>
<feature type="non-terminal residue" evidence="2">
    <location>
        <position position="423"/>
    </location>
</feature>
<organism evidence="2 3">
    <name type="scientific">Meganyctiphanes norvegica</name>
    <name type="common">Northern krill</name>
    <name type="synonym">Thysanopoda norvegica</name>
    <dbReference type="NCBI Taxonomy" id="48144"/>
    <lineage>
        <taxon>Eukaryota</taxon>
        <taxon>Metazoa</taxon>
        <taxon>Ecdysozoa</taxon>
        <taxon>Arthropoda</taxon>
        <taxon>Crustacea</taxon>
        <taxon>Multicrustacea</taxon>
        <taxon>Malacostraca</taxon>
        <taxon>Eumalacostraca</taxon>
        <taxon>Eucarida</taxon>
        <taxon>Euphausiacea</taxon>
        <taxon>Euphausiidae</taxon>
        <taxon>Meganyctiphanes</taxon>
    </lineage>
</organism>
<dbReference type="Pfam" id="PF07727">
    <property type="entry name" value="RVT_2"/>
    <property type="match status" value="1"/>
</dbReference>
<dbReference type="Proteomes" id="UP001497623">
    <property type="component" value="Unassembled WGS sequence"/>
</dbReference>
<dbReference type="InterPro" id="IPR043502">
    <property type="entry name" value="DNA/RNA_pol_sf"/>
</dbReference>
<accession>A0AAV2QG36</accession>
<proteinExistence type="predicted"/>
<dbReference type="AlphaFoldDB" id="A0AAV2QG36"/>
<feature type="domain" description="Reverse transcriptase Ty1/copia-type" evidence="1">
    <location>
        <begin position="2"/>
        <end position="180"/>
    </location>
</feature>
<dbReference type="InterPro" id="IPR013103">
    <property type="entry name" value="RVT_2"/>
</dbReference>